<evidence type="ECO:0000313" key="2">
    <source>
        <dbReference type="EMBL" id="ABC23833.1"/>
    </source>
</evidence>
<dbReference type="eggNOG" id="COG3793">
    <property type="taxonomic scope" value="Bacteria"/>
</dbReference>
<reference evidence="2 3" key="1">
    <citation type="journal article" date="2011" name="Stand. Genomic Sci.">
        <title>Complete genome sequence of Rhodospirillum rubrum type strain (S1).</title>
        <authorList>
            <person name="Munk A.C."/>
            <person name="Copeland A."/>
            <person name="Lucas S."/>
            <person name="Lapidus A."/>
            <person name="Del Rio T.G."/>
            <person name="Barry K."/>
            <person name="Detter J.C."/>
            <person name="Hammon N."/>
            <person name="Israni S."/>
            <person name="Pitluck S."/>
            <person name="Brettin T."/>
            <person name="Bruce D."/>
            <person name="Han C."/>
            <person name="Tapia R."/>
            <person name="Gilna P."/>
            <person name="Schmutz J."/>
            <person name="Larimer F."/>
            <person name="Land M."/>
            <person name="Kyrpides N.C."/>
            <person name="Mavromatis K."/>
            <person name="Richardson P."/>
            <person name="Rohde M."/>
            <person name="Goker M."/>
            <person name="Klenk H.P."/>
            <person name="Zhang Y."/>
            <person name="Roberts G.P."/>
            <person name="Reslewic S."/>
            <person name="Schwartz D.C."/>
        </authorList>
    </citation>
    <scope>NUCLEOTIDE SEQUENCE [LARGE SCALE GENOMIC DNA]</scope>
    <source>
        <strain evidence="3">ATCC 11170 / ATH 1.1.1 / DSM 467 / LMG 4362 / NCIMB 8255 / S1</strain>
    </source>
</reference>
<feature type="domain" description="Co-chaperone DjlA N-terminal" evidence="1">
    <location>
        <begin position="7"/>
        <end position="118"/>
    </location>
</feature>
<dbReference type="InterPro" id="IPR007791">
    <property type="entry name" value="DjlA_N"/>
</dbReference>
<dbReference type="Proteomes" id="UP000001929">
    <property type="component" value="Chromosome"/>
</dbReference>
<evidence type="ECO:0000259" key="1">
    <source>
        <dbReference type="Pfam" id="PF05099"/>
    </source>
</evidence>
<name>Q2RPW2_RHORT</name>
<dbReference type="EMBL" id="CP000230">
    <property type="protein sequence ID" value="ABC23833.1"/>
    <property type="molecule type" value="Genomic_DNA"/>
</dbReference>
<dbReference type="AlphaFoldDB" id="Q2RPW2"/>
<dbReference type="SUPFAM" id="SSF158682">
    <property type="entry name" value="TerB-like"/>
    <property type="match status" value="1"/>
</dbReference>
<dbReference type="Pfam" id="PF05099">
    <property type="entry name" value="TerB"/>
    <property type="match status" value="1"/>
</dbReference>
<dbReference type="CDD" id="cd07176">
    <property type="entry name" value="terB"/>
    <property type="match status" value="1"/>
</dbReference>
<keyword evidence="3" id="KW-1185">Reference proteome</keyword>
<dbReference type="InterPro" id="IPR029024">
    <property type="entry name" value="TerB-like"/>
</dbReference>
<accession>Q2RPW2</accession>
<dbReference type="PATRIC" id="fig|269796.9.peg.3148"/>
<evidence type="ECO:0000313" key="3">
    <source>
        <dbReference type="Proteomes" id="UP000001929"/>
    </source>
</evidence>
<protein>
    <recommendedName>
        <fullName evidence="1">Co-chaperone DjlA N-terminal domain-containing protein</fullName>
    </recommendedName>
</protein>
<proteinExistence type="predicted"/>
<gene>
    <name evidence="2" type="ordered locus">Rru_A3038</name>
</gene>
<dbReference type="STRING" id="269796.Rru_A3038"/>
<dbReference type="RefSeq" id="WP_011390786.1">
    <property type="nucleotide sequence ID" value="NC_007643.1"/>
</dbReference>
<dbReference type="HOGENOM" id="CLU_123752_0_0_5"/>
<dbReference type="Gene3D" id="1.10.3680.10">
    <property type="entry name" value="TerB-like"/>
    <property type="match status" value="1"/>
</dbReference>
<dbReference type="KEGG" id="rru:Rru_A3038"/>
<dbReference type="EnsemblBacteria" id="ABC23833">
    <property type="protein sequence ID" value="ABC23833"/>
    <property type="gene ID" value="Rru_A3038"/>
</dbReference>
<sequence>MLNTHAALIYGMVLTSAADKDMTDNELRVIGDIVRTLPVFRDFNIDDLPKVASACVELLDEGLDKAIALIDASLSPRLKETAYAIACDVAAADGPLGQEELRLLELMRHGLKIDRLTAAAIERGTRARFTVA</sequence>
<organism evidence="2 3">
    <name type="scientific">Rhodospirillum rubrum (strain ATCC 11170 / ATH 1.1.1 / DSM 467 / LMG 4362 / NCIMB 8255 / S1)</name>
    <dbReference type="NCBI Taxonomy" id="269796"/>
    <lineage>
        <taxon>Bacteria</taxon>
        <taxon>Pseudomonadati</taxon>
        <taxon>Pseudomonadota</taxon>
        <taxon>Alphaproteobacteria</taxon>
        <taxon>Rhodospirillales</taxon>
        <taxon>Rhodospirillaceae</taxon>
        <taxon>Rhodospirillum</taxon>
    </lineage>
</organism>